<organism evidence="2 3">
    <name type="scientific">Candidatus Gemmiger excrementigallinarum</name>
    <dbReference type="NCBI Taxonomy" id="2838609"/>
    <lineage>
        <taxon>Bacteria</taxon>
        <taxon>Bacillati</taxon>
        <taxon>Bacillota</taxon>
        <taxon>Clostridia</taxon>
        <taxon>Eubacteriales</taxon>
        <taxon>Gemmiger</taxon>
    </lineage>
</organism>
<reference evidence="2" key="2">
    <citation type="submission" date="2021-04" db="EMBL/GenBank/DDBJ databases">
        <authorList>
            <person name="Gilroy R."/>
        </authorList>
    </citation>
    <scope>NUCLEOTIDE SEQUENCE</scope>
    <source>
        <strain evidence="2">ChiSxjej1B13-11774</strain>
    </source>
</reference>
<name>A0A9D2ENN1_9FIRM</name>
<gene>
    <name evidence="2" type="ORF">H9811_00460</name>
</gene>
<dbReference type="AlphaFoldDB" id="A0A9D2ENN1"/>
<sequence length="127" mass="14630">MKAPCGACATCEQCPYDDCTWDGVSAEEWAAAKDTDADARHAVESKQAAQQRAWYEANREKVAAQQRAYREANREKVAAQQRAYRETNREKVAAQQRAYREANREKLVEYNRNYYAKRKKAKQCAES</sequence>
<protein>
    <submittedName>
        <fullName evidence="2">Uncharacterized protein</fullName>
    </submittedName>
</protein>
<feature type="region of interest" description="Disordered" evidence="1">
    <location>
        <begin position="79"/>
        <end position="98"/>
    </location>
</feature>
<evidence type="ECO:0000256" key="1">
    <source>
        <dbReference type="SAM" id="MobiDB-lite"/>
    </source>
</evidence>
<evidence type="ECO:0000313" key="2">
    <source>
        <dbReference type="EMBL" id="HIZ41014.1"/>
    </source>
</evidence>
<evidence type="ECO:0000313" key="3">
    <source>
        <dbReference type="Proteomes" id="UP000824048"/>
    </source>
</evidence>
<proteinExistence type="predicted"/>
<accession>A0A9D2ENN1</accession>
<reference evidence="2" key="1">
    <citation type="journal article" date="2021" name="PeerJ">
        <title>Extensive microbial diversity within the chicken gut microbiome revealed by metagenomics and culture.</title>
        <authorList>
            <person name="Gilroy R."/>
            <person name="Ravi A."/>
            <person name="Getino M."/>
            <person name="Pursley I."/>
            <person name="Horton D.L."/>
            <person name="Alikhan N.F."/>
            <person name="Baker D."/>
            <person name="Gharbi K."/>
            <person name="Hall N."/>
            <person name="Watson M."/>
            <person name="Adriaenssens E.M."/>
            <person name="Foster-Nyarko E."/>
            <person name="Jarju S."/>
            <person name="Secka A."/>
            <person name="Antonio M."/>
            <person name="Oren A."/>
            <person name="Chaudhuri R.R."/>
            <person name="La Ragione R."/>
            <person name="Hildebrand F."/>
            <person name="Pallen M.J."/>
        </authorList>
    </citation>
    <scope>NUCLEOTIDE SEQUENCE</scope>
    <source>
        <strain evidence="2">ChiSxjej1B13-11774</strain>
    </source>
</reference>
<dbReference type="Proteomes" id="UP000824048">
    <property type="component" value="Unassembled WGS sequence"/>
</dbReference>
<dbReference type="EMBL" id="DXBP01000002">
    <property type="protein sequence ID" value="HIZ41014.1"/>
    <property type="molecule type" value="Genomic_DNA"/>
</dbReference>
<comment type="caution">
    <text evidence="2">The sequence shown here is derived from an EMBL/GenBank/DDBJ whole genome shotgun (WGS) entry which is preliminary data.</text>
</comment>